<evidence type="ECO:0000259" key="3">
    <source>
        <dbReference type="PROSITE" id="PS50039"/>
    </source>
</evidence>
<dbReference type="GO" id="GO:0005634">
    <property type="term" value="C:nucleus"/>
    <property type="evidence" value="ECO:0007669"/>
    <property type="project" value="UniProtKB-SubCell"/>
</dbReference>
<feature type="domain" description="Fork-head" evidence="3">
    <location>
        <begin position="8"/>
        <end position="67"/>
    </location>
</feature>
<dbReference type="Gene3D" id="1.10.10.10">
    <property type="entry name" value="Winged helix-like DNA-binding domain superfamily/Winged helix DNA-binding domain"/>
    <property type="match status" value="1"/>
</dbReference>
<evidence type="ECO:0000313" key="4">
    <source>
        <dbReference type="EMBL" id="KAF0305009.1"/>
    </source>
</evidence>
<dbReference type="Proteomes" id="UP000440578">
    <property type="component" value="Unassembled WGS sequence"/>
</dbReference>
<evidence type="ECO:0000256" key="2">
    <source>
        <dbReference type="PROSITE-ProRule" id="PRU00089"/>
    </source>
</evidence>
<keyword evidence="1 2" id="KW-0238">DNA-binding</keyword>
<sequence length="249" mass="26855">MSRHISSPGFNLSLPLFQNSIRHNLSLNKCFMKVARSKSEPGKGGFWRLDPEYSNNIVNGVFKKRRPPFLRPGYTKRVRQRTPAAAAAPAVAPPCQTRLEPLTRATVWDPTTGQEVEVDGLCFTTTDQSQQLLTPATLSMIELSPESLAGGEELGEFSHSELSDASSESPDSLASSLDLSLYAGAAQHGALPAAPLHASDLLSLEPAVPCHAPLPGYTSQWEISRALGMLDPNLDLDGLIDMEGMVTSM</sequence>
<keyword evidence="5" id="KW-1185">Reference proteome</keyword>
<name>A0A6A4WIC6_AMPAM</name>
<dbReference type="Pfam" id="PF00250">
    <property type="entry name" value="Forkhead"/>
    <property type="match status" value="1"/>
</dbReference>
<dbReference type="SMART" id="SM00339">
    <property type="entry name" value="FH"/>
    <property type="match status" value="1"/>
</dbReference>
<evidence type="ECO:0000313" key="5">
    <source>
        <dbReference type="Proteomes" id="UP000440578"/>
    </source>
</evidence>
<dbReference type="PROSITE" id="PS50039">
    <property type="entry name" value="FORK_HEAD_3"/>
    <property type="match status" value="1"/>
</dbReference>
<dbReference type="GO" id="GO:0000978">
    <property type="term" value="F:RNA polymerase II cis-regulatory region sequence-specific DNA binding"/>
    <property type="evidence" value="ECO:0007669"/>
    <property type="project" value="TreeGrafter"/>
</dbReference>
<reference evidence="4 5" key="1">
    <citation type="submission" date="2019-07" db="EMBL/GenBank/DDBJ databases">
        <title>Draft genome assembly of a fouling barnacle, Amphibalanus amphitrite (Darwin, 1854): The first reference genome for Thecostraca.</title>
        <authorList>
            <person name="Kim W."/>
        </authorList>
    </citation>
    <scope>NUCLEOTIDE SEQUENCE [LARGE SCALE GENOMIC DNA]</scope>
    <source>
        <strain evidence="4">SNU_AA5</strain>
        <tissue evidence="4">Soma without cirri and trophi</tissue>
    </source>
</reference>
<dbReference type="GO" id="GO:0000981">
    <property type="term" value="F:DNA-binding transcription factor activity, RNA polymerase II-specific"/>
    <property type="evidence" value="ECO:0007669"/>
    <property type="project" value="TreeGrafter"/>
</dbReference>
<evidence type="ECO:0000256" key="1">
    <source>
        <dbReference type="ARBA" id="ARBA00023125"/>
    </source>
</evidence>
<dbReference type="PANTHER" id="PTHR46805:SF3">
    <property type="entry name" value="FORKHEAD BOX PROTEIN J1-B"/>
    <property type="match status" value="1"/>
</dbReference>
<keyword evidence="2" id="KW-0539">Nucleus</keyword>
<accession>A0A6A4WIC6</accession>
<protein>
    <submittedName>
        <fullName evidence="4">Forkhead box protein J1-A</fullName>
    </submittedName>
</protein>
<comment type="caution">
    <text evidence="4">The sequence shown here is derived from an EMBL/GenBank/DDBJ whole genome shotgun (WGS) entry which is preliminary data.</text>
</comment>
<dbReference type="SUPFAM" id="SSF46785">
    <property type="entry name" value="Winged helix' DNA-binding domain"/>
    <property type="match status" value="1"/>
</dbReference>
<dbReference type="InterPro" id="IPR047513">
    <property type="entry name" value="FOXJ1"/>
</dbReference>
<dbReference type="AlphaFoldDB" id="A0A6A4WIC6"/>
<dbReference type="InterPro" id="IPR036388">
    <property type="entry name" value="WH-like_DNA-bd_sf"/>
</dbReference>
<dbReference type="EMBL" id="VIIS01000788">
    <property type="protein sequence ID" value="KAF0305009.1"/>
    <property type="molecule type" value="Genomic_DNA"/>
</dbReference>
<dbReference type="OrthoDB" id="691130at2759"/>
<feature type="DNA-binding region" description="Fork-head" evidence="2">
    <location>
        <begin position="8"/>
        <end position="67"/>
    </location>
</feature>
<dbReference type="InterPro" id="IPR001766">
    <property type="entry name" value="Fork_head_dom"/>
</dbReference>
<gene>
    <name evidence="4" type="primary">foxj1a</name>
    <name evidence="4" type="ORF">FJT64_023278</name>
</gene>
<dbReference type="InterPro" id="IPR036390">
    <property type="entry name" value="WH_DNA-bd_sf"/>
</dbReference>
<organism evidence="4 5">
    <name type="scientific">Amphibalanus amphitrite</name>
    <name type="common">Striped barnacle</name>
    <name type="synonym">Balanus amphitrite</name>
    <dbReference type="NCBI Taxonomy" id="1232801"/>
    <lineage>
        <taxon>Eukaryota</taxon>
        <taxon>Metazoa</taxon>
        <taxon>Ecdysozoa</taxon>
        <taxon>Arthropoda</taxon>
        <taxon>Crustacea</taxon>
        <taxon>Multicrustacea</taxon>
        <taxon>Cirripedia</taxon>
        <taxon>Thoracica</taxon>
        <taxon>Thoracicalcarea</taxon>
        <taxon>Balanomorpha</taxon>
        <taxon>Balanoidea</taxon>
        <taxon>Balanidae</taxon>
        <taxon>Amphibalaninae</taxon>
        <taxon>Amphibalanus</taxon>
    </lineage>
</organism>
<proteinExistence type="predicted"/>
<dbReference type="PANTHER" id="PTHR46805">
    <property type="entry name" value="FORKHEAD BOX PROTEIN J1"/>
    <property type="match status" value="1"/>
</dbReference>
<comment type="subcellular location">
    <subcellularLocation>
        <location evidence="2">Nucleus</location>
    </subcellularLocation>
</comment>